<comment type="caution">
    <text evidence="2">The sequence shown here is derived from an EMBL/GenBank/DDBJ whole genome shotgun (WGS) entry which is preliminary data.</text>
</comment>
<organism evidence="2 3">
    <name type="scientific">Rhizoctonia solani</name>
    <dbReference type="NCBI Taxonomy" id="456999"/>
    <lineage>
        <taxon>Eukaryota</taxon>
        <taxon>Fungi</taxon>
        <taxon>Dikarya</taxon>
        <taxon>Basidiomycota</taxon>
        <taxon>Agaricomycotina</taxon>
        <taxon>Agaricomycetes</taxon>
        <taxon>Cantharellales</taxon>
        <taxon>Ceratobasidiaceae</taxon>
        <taxon>Rhizoctonia</taxon>
    </lineage>
</organism>
<proteinExistence type="predicted"/>
<keyword evidence="1" id="KW-1133">Transmembrane helix</keyword>
<keyword evidence="1" id="KW-0472">Membrane</keyword>
<protein>
    <submittedName>
        <fullName evidence="2">Uncharacterized protein</fullName>
    </submittedName>
</protein>
<dbReference type="Proteomes" id="UP000663827">
    <property type="component" value="Unassembled WGS sequence"/>
</dbReference>
<dbReference type="EMBL" id="CAJNJQ010002602">
    <property type="protein sequence ID" value="CAE7180624.1"/>
    <property type="molecule type" value="Genomic_DNA"/>
</dbReference>
<accession>A0A8H3I2M3</accession>
<feature type="transmembrane region" description="Helical" evidence="1">
    <location>
        <begin position="93"/>
        <end position="115"/>
    </location>
</feature>
<evidence type="ECO:0000256" key="1">
    <source>
        <dbReference type="SAM" id="Phobius"/>
    </source>
</evidence>
<feature type="transmembrane region" description="Helical" evidence="1">
    <location>
        <begin position="20"/>
        <end position="40"/>
    </location>
</feature>
<name>A0A8H3I2M3_9AGAM</name>
<gene>
    <name evidence="2" type="ORF">RDB_LOCUS116397</name>
</gene>
<feature type="transmembrane region" description="Helical" evidence="1">
    <location>
        <begin position="127"/>
        <end position="148"/>
    </location>
</feature>
<evidence type="ECO:0000313" key="3">
    <source>
        <dbReference type="Proteomes" id="UP000663827"/>
    </source>
</evidence>
<evidence type="ECO:0000313" key="2">
    <source>
        <dbReference type="EMBL" id="CAE7180624.1"/>
    </source>
</evidence>
<feature type="transmembrane region" description="Helical" evidence="1">
    <location>
        <begin position="46"/>
        <end position="66"/>
    </location>
</feature>
<reference evidence="2" key="1">
    <citation type="submission" date="2021-01" db="EMBL/GenBank/DDBJ databases">
        <authorList>
            <person name="Kaushik A."/>
        </authorList>
    </citation>
    <scope>NUCLEOTIDE SEQUENCE</scope>
    <source>
        <strain evidence="2">AG5</strain>
    </source>
</reference>
<keyword evidence="1" id="KW-0812">Transmembrane</keyword>
<sequence>MHYSARHAAFPNSPAGRCILYLLIPSPAISFISFILTKPIGSTSMYLIPAAFFLTTIHHTVIRCLLARKPRVTTDVNSPTEARFGCLRHPVSICIEGLLAALWLAGAISSIITNVSKWNNKNSPQDIAAASFAIVEAGIVVAIAVYCWKLRKEAQSSWATPDVVVVDMESVALVDNAKS</sequence>
<dbReference type="AlphaFoldDB" id="A0A8H3I2M3"/>